<organism evidence="4">
    <name type="scientific">Candidatus Kentrum eta</name>
    <dbReference type="NCBI Taxonomy" id="2126337"/>
    <lineage>
        <taxon>Bacteria</taxon>
        <taxon>Pseudomonadati</taxon>
        <taxon>Pseudomonadota</taxon>
        <taxon>Gammaproteobacteria</taxon>
        <taxon>Candidatus Kentrum</taxon>
    </lineage>
</organism>
<feature type="transmembrane region" description="Helical" evidence="1">
    <location>
        <begin position="145"/>
        <end position="168"/>
    </location>
</feature>
<evidence type="ECO:0000256" key="1">
    <source>
        <dbReference type="SAM" id="Phobius"/>
    </source>
</evidence>
<evidence type="ECO:0000259" key="2">
    <source>
        <dbReference type="Pfam" id="PF04982"/>
    </source>
</evidence>
<protein>
    <submittedName>
        <fullName evidence="4">HPP family protein</fullName>
    </submittedName>
</protein>
<evidence type="ECO:0000313" key="3">
    <source>
        <dbReference type="EMBL" id="VFJ95816.1"/>
    </source>
</evidence>
<dbReference type="EMBL" id="CAADFG010000092">
    <property type="protein sequence ID" value="VFJ95816.1"/>
    <property type="molecule type" value="Genomic_DNA"/>
</dbReference>
<dbReference type="InterPro" id="IPR058581">
    <property type="entry name" value="TM_HPP"/>
</dbReference>
<sequence length="180" mass="18520">MALTKLTALLGIVPNSARHGERLIAAAGGFLAILAAIRITGYYLPSGSGAPLIVASMGASSVLLFIVPGSPFSQPWPLLAGHLIPAAIGVSCAMLIPDLPVASAVTVSATILAMHYLRCIHPPGCATALTAVIGGGDIHALGYQFLITPVGINVLVMLGMAILVNYWFPGRRYPAVLNAK</sequence>
<dbReference type="EMBL" id="CAADFJ010000182">
    <property type="protein sequence ID" value="VFK04455.1"/>
    <property type="molecule type" value="Genomic_DNA"/>
</dbReference>
<evidence type="ECO:0000313" key="5">
    <source>
        <dbReference type="EMBL" id="VFK04455.1"/>
    </source>
</evidence>
<keyword evidence="1" id="KW-1133">Transmembrane helix</keyword>
<keyword evidence="1" id="KW-0472">Membrane</keyword>
<accession>A0A450V601</accession>
<reference evidence="4" key="1">
    <citation type="submission" date="2019-02" db="EMBL/GenBank/DDBJ databases">
        <authorList>
            <person name="Gruber-Vodicka R. H."/>
            <person name="Seah K. B. B."/>
        </authorList>
    </citation>
    <scope>NUCLEOTIDE SEQUENCE</scope>
    <source>
        <strain evidence="5">BECK_SA2B12</strain>
        <strain evidence="3">BECK_SA2B15</strain>
        <strain evidence="4">BECK_SA2B20</strain>
    </source>
</reference>
<feature type="domain" description="HPP transmembrane region" evidence="2">
    <location>
        <begin position="16"/>
        <end position="174"/>
    </location>
</feature>
<dbReference type="AlphaFoldDB" id="A0A450V601"/>
<dbReference type="Pfam" id="PF04982">
    <property type="entry name" value="TM_HPP"/>
    <property type="match status" value="1"/>
</dbReference>
<dbReference type="PANTHER" id="PTHR33741">
    <property type="entry name" value="TRANSMEMBRANE PROTEIN DDB_G0269096-RELATED"/>
    <property type="match status" value="1"/>
</dbReference>
<proteinExistence type="predicted"/>
<keyword evidence="1" id="KW-0812">Transmembrane</keyword>
<dbReference type="PANTHER" id="PTHR33741:SF5">
    <property type="entry name" value="TRANSMEMBRANE PROTEIN DDB_G0269096-RELATED"/>
    <property type="match status" value="1"/>
</dbReference>
<gene>
    <name evidence="3" type="ORF">BECKH772A_GA0070896_1009210</name>
    <name evidence="4" type="ORF">BECKH772B_GA0070898_1018210</name>
    <name evidence="5" type="ORF">BECKH772C_GA0070978_1018210</name>
</gene>
<dbReference type="EMBL" id="CAADFI010000182">
    <property type="protein sequence ID" value="VFK00224.1"/>
    <property type="molecule type" value="Genomic_DNA"/>
</dbReference>
<feature type="transmembrane region" description="Helical" evidence="1">
    <location>
        <begin position="76"/>
        <end position="96"/>
    </location>
</feature>
<name>A0A450V601_9GAMM</name>
<feature type="transmembrane region" description="Helical" evidence="1">
    <location>
        <begin position="50"/>
        <end position="69"/>
    </location>
</feature>
<dbReference type="InterPro" id="IPR007065">
    <property type="entry name" value="HPP"/>
</dbReference>
<evidence type="ECO:0000313" key="4">
    <source>
        <dbReference type="EMBL" id="VFK00224.1"/>
    </source>
</evidence>
<feature type="transmembrane region" description="Helical" evidence="1">
    <location>
        <begin position="23"/>
        <end position="44"/>
    </location>
</feature>